<dbReference type="CDD" id="cd03801">
    <property type="entry name" value="GT4_PimA-like"/>
    <property type="match status" value="1"/>
</dbReference>
<proteinExistence type="predicted"/>
<sequence>MFTSVVHVTPAVFGDYGLIGGAERYVHSIAKSIGHNRNIRQSVLGFSDRPGIRQQLGGIDLHVVPTDSFSHNRMDWYGGKVWEALDGHDLVHVHQPFTRCGEVALLAAAQQGKIIVATDLGGGMPPRDGQDHPVGLAHRIVAISEFSAEMLGHLKSIPIDVISGPVDDAFLEPPVIGDKRGALFVGRLLPHKGVDRLIKAAPPELDVTIAGETHDLDYMAHLNALARNKRVTFVEAPSTATVRELYIGAAVHVAPSVVFDYRGGFHPNSELMGLTTIEAMCCGTPVAVANTCSLPAMIDPAVGEVFDDEAALADILARVQSGEWSRRYAPATVRDYALARFAPAVVADRLMDSYRKAEEAAR</sequence>
<evidence type="ECO:0000313" key="6">
    <source>
        <dbReference type="Proteomes" id="UP000249130"/>
    </source>
</evidence>
<feature type="domain" description="Glycosyl transferase family 1" evidence="3">
    <location>
        <begin position="177"/>
        <end position="323"/>
    </location>
</feature>
<dbReference type="Proteomes" id="UP000249130">
    <property type="component" value="Unassembled WGS sequence"/>
</dbReference>
<protein>
    <recommendedName>
        <fullName evidence="7">Glycosyl transferase family 1 domain-containing protein</fullName>
    </recommendedName>
</protein>
<evidence type="ECO:0008006" key="7">
    <source>
        <dbReference type="Google" id="ProtNLM"/>
    </source>
</evidence>
<feature type="domain" description="Glycosyltransferase subfamily 4-like N-terminal" evidence="4">
    <location>
        <begin position="19"/>
        <end position="169"/>
    </location>
</feature>
<keyword evidence="2" id="KW-0808">Transferase</keyword>
<evidence type="ECO:0000313" key="5">
    <source>
        <dbReference type="EMBL" id="RAI43195.1"/>
    </source>
</evidence>
<organism evidence="5 6">
    <name type="scientific">Rhodoplanes roseus</name>
    <dbReference type="NCBI Taxonomy" id="29409"/>
    <lineage>
        <taxon>Bacteria</taxon>
        <taxon>Pseudomonadati</taxon>
        <taxon>Pseudomonadota</taxon>
        <taxon>Alphaproteobacteria</taxon>
        <taxon>Hyphomicrobiales</taxon>
        <taxon>Nitrobacteraceae</taxon>
        <taxon>Rhodoplanes</taxon>
    </lineage>
</organism>
<dbReference type="InterPro" id="IPR001296">
    <property type="entry name" value="Glyco_trans_1"/>
</dbReference>
<dbReference type="SUPFAM" id="SSF53756">
    <property type="entry name" value="UDP-Glycosyltransferase/glycogen phosphorylase"/>
    <property type="match status" value="1"/>
</dbReference>
<dbReference type="Gene3D" id="3.40.50.2000">
    <property type="entry name" value="Glycogen Phosphorylase B"/>
    <property type="match status" value="2"/>
</dbReference>
<gene>
    <name evidence="5" type="ORF">CH341_15615</name>
</gene>
<dbReference type="PANTHER" id="PTHR12526:SF510">
    <property type="entry name" value="D-INOSITOL 3-PHOSPHATE GLYCOSYLTRANSFERASE"/>
    <property type="match status" value="1"/>
</dbReference>
<comment type="caution">
    <text evidence="5">The sequence shown here is derived from an EMBL/GenBank/DDBJ whole genome shotgun (WGS) entry which is preliminary data.</text>
</comment>
<dbReference type="PANTHER" id="PTHR12526">
    <property type="entry name" value="GLYCOSYLTRANSFERASE"/>
    <property type="match status" value="1"/>
</dbReference>
<dbReference type="OrthoDB" id="9790710at2"/>
<dbReference type="EMBL" id="NPEX01000101">
    <property type="protein sequence ID" value="RAI43195.1"/>
    <property type="molecule type" value="Genomic_DNA"/>
</dbReference>
<reference evidence="5 6" key="1">
    <citation type="submission" date="2017-07" db="EMBL/GenBank/DDBJ databases">
        <title>Draft Genome Sequences of Select Purple Nonsulfur Bacteria.</title>
        <authorList>
            <person name="Lasarre B."/>
            <person name="Mckinlay J.B."/>
        </authorList>
    </citation>
    <scope>NUCLEOTIDE SEQUENCE [LARGE SCALE GENOMIC DNA]</scope>
    <source>
        <strain evidence="5 6">DSM 5909</strain>
    </source>
</reference>
<evidence type="ECO:0000259" key="3">
    <source>
        <dbReference type="Pfam" id="PF00534"/>
    </source>
</evidence>
<keyword evidence="6" id="KW-1185">Reference proteome</keyword>
<keyword evidence="1" id="KW-0328">Glycosyltransferase</keyword>
<dbReference type="AlphaFoldDB" id="A0A327KZX8"/>
<dbReference type="Pfam" id="PF00534">
    <property type="entry name" value="Glycos_transf_1"/>
    <property type="match status" value="1"/>
</dbReference>
<evidence type="ECO:0000259" key="4">
    <source>
        <dbReference type="Pfam" id="PF13439"/>
    </source>
</evidence>
<dbReference type="RefSeq" id="WP_111419948.1">
    <property type="nucleotide sequence ID" value="NZ_NPEX01000101.1"/>
</dbReference>
<accession>A0A327KZX8</accession>
<dbReference type="InterPro" id="IPR028098">
    <property type="entry name" value="Glyco_trans_4-like_N"/>
</dbReference>
<evidence type="ECO:0000256" key="1">
    <source>
        <dbReference type="ARBA" id="ARBA00022676"/>
    </source>
</evidence>
<evidence type="ECO:0000256" key="2">
    <source>
        <dbReference type="ARBA" id="ARBA00022679"/>
    </source>
</evidence>
<name>A0A327KZX8_9BRAD</name>
<dbReference type="GO" id="GO:0016757">
    <property type="term" value="F:glycosyltransferase activity"/>
    <property type="evidence" value="ECO:0007669"/>
    <property type="project" value="UniProtKB-KW"/>
</dbReference>
<dbReference type="Pfam" id="PF13439">
    <property type="entry name" value="Glyco_transf_4"/>
    <property type="match status" value="1"/>
</dbReference>